<feature type="region of interest" description="Disordered" evidence="1">
    <location>
        <begin position="108"/>
        <end position="131"/>
    </location>
</feature>
<evidence type="ECO:0000313" key="5">
    <source>
        <dbReference type="Proteomes" id="UP000005408"/>
    </source>
</evidence>
<reference evidence="4" key="1">
    <citation type="submission" date="2022-08" db="UniProtKB">
        <authorList>
            <consortium name="EnsemblMetazoa"/>
        </authorList>
    </citation>
    <scope>IDENTIFICATION</scope>
    <source>
        <strain evidence="4">05x7-T-G4-1.051#20</strain>
    </source>
</reference>
<dbReference type="EnsemblMetazoa" id="G22376.3">
    <property type="protein sequence ID" value="G22376.3:cds"/>
    <property type="gene ID" value="G22376"/>
</dbReference>
<accession>A0A8W8K4C8</accession>
<dbReference type="EnsemblMetazoa" id="G22376.1">
    <property type="protein sequence ID" value="G22376.1:cds"/>
    <property type="gene ID" value="G22376"/>
</dbReference>
<evidence type="ECO:0000256" key="3">
    <source>
        <dbReference type="SAM" id="SignalP"/>
    </source>
</evidence>
<dbReference type="Gene3D" id="2.170.300.10">
    <property type="entry name" value="Tie2 ligand-binding domain superfamily"/>
    <property type="match status" value="1"/>
</dbReference>
<keyword evidence="2" id="KW-1133">Transmembrane helix</keyword>
<organism evidence="4 5">
    <name type="scientific">Magallana gigas</name>
    <name type="common">Pacific oyster</name>
    <name type="synonym">Crassostrea gigas</name>
    <dbReference type="NCBI Taxonomy" id="29159"/>
    <lineage>
        <taxon>Eukaryota</taxon>
        <taxon>Metazoa</taxon>
        <taxon>Spiralia</taxon>
        <taxon>Lophotrochozoa</taxon>
        <taxon>Mollusca</taxon>
        <taxon>Bivalvia</taxon>
        <taxon>Autobranchia</taxon>
        <taxon>Pteriomorphia</taxon>
        <taxon>Ostreida</taxon>
        <taxon>Ostreoidea</taxon>
        <taxon>Ostreidae</taxon>
        <taxon>Magallana</taxon>
    </lineage>
</organism>
<keyword evidence="3" id="KW-0732">Signal</keyword>
<feature type="chain" id="PRO_5042431199" description="TNFR-Cys domain-containing protein" evidence="3">
    <location>
        <begin position="20"/>
        <end position="282"/>
    </location>
</feature>
<dbReference type="OrthoDB" id="6156874at2759"/>
<name>A0A8W8K4C8_MAGGI</name>
<keyword evidence="5" id="KW-1185">Reference proteome</keyword>
<evidence type="ECO:0000256" key="1">
    <source>
        <dbReference type="SAM" id="MobiDB-lite"/>
    </source>
</evidence>
<keyword evidence="2" id="KW-0812">Transmembrane</keyword>
<feature type="signal peptide" evidence="3">
    <location>
        <begin position="1"/>
        <end position="19"/>
    </location>
</feature>
<feature type="compositionally biased region" description="Basic and acidic residues" evidence="1">
    <location>
        <begin position="118"/>
        <end position="130"/>
    </location>
</feature>
<feature type="region of interest" description="Disordered" evidence="1">
    <location>
        <begin position="215"/>
        <end position="247"/>
    </location>
</feature>
<proteinExistence type="predicted"/>
<evidence type="ECO:0008006" key="6">
    <source>
        <dbReference type="Google" id="ProtNLM"/>
    </source>
</evidence>
<feature type="transmembrane region" description="Helical" evidence="2">
    <location>
        <begin position="138"/>
        <end position="162"/>
    </location>
</feature>
<evidence type="ECO:0000256" key="2">
    <source>
        <dbReference type="SAM" id="Phobius"/>
    </source>
</evidence>
<dbReference type="OMA" id="YSCEANF"/>
<evidence type="ECO:0000313" key="4">
    <source>
        <dbReference type="EnsemblMetazoa" id="G22376.1:cds"/>
    </source>
</evidence>
<dbReference type="AlphaFoldDB" id="A0A8W8K4C8"/>
<keyword evidence="2" id="KW-0472">Membrane</keyword>
<dbReference type="Proteomes" id="UP000005408">
    <property type="component" value="Unassembled WGS sequence"/>
</dbReference>
<feature type="compositionally biased region" description="Polar residues" evidence="1">
    <location>
        <begin position="108"/>
        <end position="117"/>
    </location>
</feature>
<protein>
    <recommendedName>
        <fullName evidence="6">TNFR-Cys domain-containing protein</fullName>
    </recommendedName>
</protein>
<dbReference type="EnsemblMetazoa" id="G22376.2">
    <property type="protein sequence ID" value="G22376.2:cds"/>
    <property type="gene ID" value="G22376"/>
</dbReference>
<feature type="compositionally biased region" description="Basic and acidic residues" evidence="1">
    <location>
        <begin position="229"/>
        <end position="242"/>
    </location>
</feature>
<sequence length="282" mass="30927">MPSCVVFALLFKMVQSADGECTTNQWPYSCEANFKIGPSKCEPCEMGRYGCNCSQVCSTGTYGLNCYHQCYCTGDEVCDPAVGCTNVTTTLSPTTLSQSTARIYNSTSMNSDSTQYKTSDKAPPDPKSDTDQSMTLQVIVIVLVSLLVVVVISCKSCVCFLVRRNSKAKTYQIGTKPSEEVQEADEENNDAHSYLTISERSVRIYASVHYDEAEEGKSSPSVSLHSKKEHTSSESDNSKESDNYLTPIVNTVEETKADIQKSCDDSEDSNDITKPILLETCI</sequence>